<dbReference type="Proteomes" id="UP000320735">
    <property type="component" value="Unassembled WGS sequence"/>
</dbReference>
<organism evidence="2 3">
    <name type="scientific">Symmachiella macrocystis</name>
    <dbReference type="NCBI Taxonomy" id="2527985"/>
    <lineage>
        <taxon>Bacteria</taxon>
        <taxon>Pseudomonadati</taxon>
        <taxon>Planctomycetota</taxon>
        <taxon>Planctomycetia</taxon>
        <taxon>Planctomycetales</taxon>
        <taxon>Planctomycetaceae</taxon>
        <taxon>Symmachiella</taxon>
    </lineage>
</organism>
<dbReference type="InterPro" id="IPR036380">
    <property type="entry name" value="Isochorismatase-like_sf"/>
</dbReference>
<evidence type="ECO:0000313" key="2">
    <source>
        <dbReference type="EMBL" id="TWU05167.1"/>
    </source>
</evidence>
<sequence length="201" mass="22014">MNPASADRSSLIVVLVDLQPQFVDTASRNDQAVIGRIQQMLLMCETLNIPVLATAEEPIARKGRMVDALAKCFPKSGIIFSKLAYDLSAETDIRNALLKFNRKQVAVVGAETDVCVLQSVLGLLRMGLDVFLIEDCVLSSATDTSAALARMYACGAIPTTWKSLYYELIRTDDEDNRLREDANLVRKGLIPPEKLPSSHSG</sequence>
<evidence type="ECO:0000259" key="1">
    <source>
        <dbReference type="Pfam" id="PF00857"/>
    </source>
</evidence>
<dbReference type="SUPFAM" id="SSF52499">
    <property type="entry name" value="Isochorismatase-like hydrolases"/>
    <property type="match status" value="1"/>
</dbReference>
<comment type="caution">
    <text evidence="2">The sequence shown here is derived from an EMBL/GenBank/DDBJ whole genome shotgun (WGS) entry which is preliminary data.</text>
</comment>
<dbReference type="PANTHER" id="PTHR14119:SF3">
    <property type="entry name" value="ISOCHORISMATASE DOMAIN-CONTAINING PROTEIN 2"/>
    <property type="match status" value="1"/>
</dbReference>
<protein>
    <submittedName>
        <fullName evidence="2">Isochorismatase family protein</fullName>
    </submittedName>
</protein>
<dbReference type="OrthoDB" id="9796958at2"/>
<dbReference type="RefSeq" id="WP_146374268.1">
    <property type="nucleotide sequence ID" value="NZ_SJPP01000004.1"/>
</dbReference>
<feature type="domain" description="Isochorismatase-like" evidence="1">
    <location>
        <begin position="13"/>
        <end position="162"/>
    </location>
</feature>
<dbReference type="AlphaFoldDB" id="A0A5C6B073"/>
<reference evidence="2 3" key="1">
    <citation type="submission" date="2019-02" db="EMBL/GenBank/DDBJ databases">
        <title>Deep-cultivation of Planctomycetes and their phenomic and genomic characterization uncovers novel biology.</title>
        <authorList>
            <person name="Wiegand S."/>
            <person name="Jogler M."/>
            <person name="Boedeker C."/>
            <person name="Pinto D."/>
            <person name="Vollmers J."/>
            <person name="Rivas-Marin E."/>
            <person name="Kohn T."/>
            <person name="Peeters S.H."/>
            <person name="Heuer A."/>
            <person name="Rast P."/>
            <person name="Oberbeckmann S."/>
            <person name="Bunk B."/>
            <person name="Jeske O."/>
            <person name="Meyerdierks A."/>
            <person name="Storesund J.E."/>
            <person name="Kallscheuer N."/>
            <person name="Luecker S."/>
            <person name="Lage O.M."/>
            <person name="Pohl T."/>
            <person name="Merkel B.J."/>
            <person name="Hornburger P."/>
            <person name="Mueller R.-W."/>
            <person name="Bruemmer F."/>
            <person name="Labrenz M."/>
            <person name="Spormann A.M."/>
            <person name="Op Den Camp H."/>
            <person name="Overmann J."/>
            <person name="Amann R."/>
            <person name="Jetten M.S.M."/>
            <person name="Mascher T."/>
            <person name="Medema M.H."/>
            <person name="Devos D.P."/>
            <person name="Kaster A.-K."/>
            <person name="Ovreas L."/>
            <person name="Rohde M."/>
            <person name="Galperin M.Y."/>
            <person name="Jogler C."/>
        </authorList>
    </citation>
    <scope>NUCLEOTIDE SEQUENCE [LARGE SCALE GENOMIC DNA]</scope>
    <source>
        <strain evidence="2 3">CA54</strain>
    </source>
</reference>
<dbReference type="Gene3D" id="3.40.50.850">
    <property type="entry name" value="Isochorismatase-like"/>
    <property type="match status" value="1"/>
</dbReference>
<dbReference type="Pfam" id="PF00857">
    <property type="entry name" value="Isochorismatase"/>
    <property type="match status" value="1"/>
</dbReference>
<dbReference type="InterPro" id="IPR000868">
    <property type="entry name" value="Isochorismatase-like_dom"/>
</dbReference>
<dbReference type="InterPro" id="IPR050993">
    <property type="entry name" value="Isochorismatase_domain"/>
</dbReference>
<dbReference type="EMBL" id="SJPP01000004">
    <property type="protein sequence ID" value="TWU05167.1"/>
    <property type="molecule type" value="Genomic_DNA"/>
</dbReference>
<gene>
    <name evidence="2" type="ORF">CA54_58550</name>
</gene>
<dbReference type="PANTHER" id="PTHR14119">
    <property type="entry name" value="HYDROLASE"/>
    <property type="match status" value="1"/>
</dbReference>
<evidence type="ECO:0000313" key="3">
    <source>
        <dbReference type="Proteomes" id="UP000320735"/>
    </source>
</evidence>
<accession>A0A5C6B073</accession>
<keyword evidence="3" id="KW-1185">Reference proteome</keyword>
<proteinExistence type="predicted"/>
<name>A0A5C6B073_9PLAN</name>